<dbReference type="Proteomes" id="UP001292094">
    <property type="component" value="Unassembled WGS sequence"/>
</dbReference>
<accession>A0AAE1TT20</accession>
<gene>
    <name evidence="2" type="ORF">Pmani_030253</name>
</gene>
<reference evidence="2" key="1">
    <citation type="submission" date="2023-11" db="EMBL/GenBank/DDBJ databases">
        <title>Genome assemblies of two species of porcelain crab, Petrolisthes cinctipes and Petrolisthes manimaculis (Anomura: Porcellanidae).</title>
        <authorList>
            <person name="Angst P."/>
        </authorList>
    </citation>
    <scope>NUCLEOTIDE SEQUENCE</scope>
    <source>
        <strain evidence="2">PB745_02</strain>
        <tissue evidence="2">Gill</tissue>
    </source>
</reference>
<feature type="region of interest" description="Disordered" evidence="1">
    <location>
        <begin position="14"/>
        <end position="71"/>
    </location>
</feature>
<feature type="compositionally biased region" description="Polar residues" evidence="1">
    <location>
        <begin position="24"/>
        <end position="41"/>
    </location>
</feature>
<keyword evidence="3" id="KW-1185">Reference proteome</keyword>
<organism evidence="2 3">
    <name type="scientific">Petrolisthes manimaculis</name>
    <dbReference type="NCBI Taxonomy" id="1843537"/>
    <lineage>
        <taxon>Eukaryota</taxon>
        <taxon>Metazoa</taxon>
        <taxon>Ecdysozoa</taxon>
        <taxon>Arthropoda</taxon>
        <taxon>Crustacea</taxon>
        <taxon>Multicrustacea</taxon>
        <taxon>Malacostraca</taxon>
        <taxon>Eumalacostraca</taxon>
        <taxon>Eucarida</taxon>
        <taxon>Decapoda</taxon>
        <taxon>Pleocyemata</taxon>
        <taxon>Anomura</taxon>
        <taxon>Galatheoidea</taxon>
        <taxon>Porcellanidae</taxon>
        <taxon>Petrolisthes</taxon>
    </lineage>
</organism>
<sequence length="119" mass="12868">MNFCTKRLPHSPQPLSVVHPVSPRPTSTPLQSTPSHLNPTHFNPVPPQPLSSPLRLTLTLPSSPPHPTTYHHPASPLLPLYSTHPLPSCPHSVPCTSPCLTSTLGLFANMLMRAGVKIK</sequence>
<evidence type="ECO:0000313" key="3">
    <source>
        <dbReference type="Proteomes" id="UP001292094"/>
    </source>
</evidence>
<dbReference type="EMBL" id="JAWZYT010003660">
    <property type="protein sequence ID" value="KAK4297318.1"/>
    <property type="molecule type" value="Genomic_DNA"/>
</dbReference>
<dbReference type="AlphaFoldDB" id="A0AAE1TT20"/>
<feature type="compositionally biased region" description="Low complexity" evidence="1">
    <location>
        <begin position="51"/>
        <end position="61"/>
    </location>
</feature>
<comment type="caution">
    <text evidence="2">The sequence shown here is derived from an EMBL/GenBank/DDBJ whole genome shotgun (WGS) entry which is preliminary data.</text>
</comment>
<proteinExistence type="predicted"/>
<name>A0AAE1TT20_9EUCA</name>
<evidence type="ECO:0000313" key="2">
    <source>
        <dbReference type="EMBL" id="KAK4297318.1"/>
    </source>
</evidence>
<evidence type="ECO:0000256" key="1">
    <source>
        <dbReference type="SAM" id="MobiDB-lite"/>
    </source>
</evidence>
<protein>
    <submittedName>
        <fullName evidence="2">Uncharacterized protein</fullName>
    </submittedName>
</protein>